<dbReference type="CDD" id="cd17260">
    <property type="entry name" value="RMtype1_S_EcoEI-TRD1-CR1_like"/>
    <property type="match status" value="1"/>
</dbReference>
<comment type="similarity">
    <text evidence="1">Belongs to the type-I restriction system S methylase family.</text>
</comment>
<proteinExistence type="inferred from homology"/>
<dbReference type="Pfam" id="PF01420">
    <property type="entry name" value="Methylase_S"/>
    <property type="match status" value="1"/>
</dbReference>
<dbReference type="Gene3D" id="3.90.220.20">
    <property type="entry name" value="DNA methylase specificity domains"/>
    <property type="match status" value="2"/>
</dbReference>
<keyword evidence="2" id="KW-0680">Restriction system</keyword>
<name>A0A2T5HFB9_9PROT</name>
<comment type="caution">
    <text evidence="5">The sequence shown here is derived from an EMBL/GenBank/DDBJ whole genome shotgun (WGS) entry which is preliminary data.</text>
</comment>
<protein>
    <submittedName>
        <fullName evidence="5">Type I restriction enzyme S subunit</fullName>
    </submittedName>
</protein>
<evidence type="ECO:0000256" key="3">
    <source>
        <dbReference type="ARBA" id="ARBA00023125"/>
    </source>
</evidence>
<sequence>MRMVNTVIGEAPVSIGDGNYSSKYPKRTDFLEAGVPFISANNLDNGVVISEGMRFISEQQHSTLKKGHLEKNDVLVVTRGNGIGNVARVDEKWQGANINAQLVLLRADDIKISKKYLFLYTRSKYFFDLVKLFSSGTAQPQLPIGALKKIPVSYPENIDDQLKIVRIVSAYDDLIENNKRRIELLEDSARQLYKEWFMRFRFPGHEHVKIIDGVPEGWESCPASDALHINPRVSVEKGKEIVCVPMASLSESQMTVDKSAFEQRTNHTSVKFMRGDTLFARITPCLENGKTAFVYFLEEGEIACGSTEFVVLRGKKVSNQFTYLLAREESFRGNAIKSMIGSSGRQRVQPSCFDKYIVPIAPDYIQEQFDSMVSSAFEQIAVLAKQNEQLARARDLLLPKLMGGEIAV</sequence>
<gene>
    <name evidence="5" type="ORF">C8R26_1322</name>
</gene>
<dbReference type="PANTHER" id="PTHR30408:SF13">
    <property type="entry name" value="TYPE I RESTRICTION ENZYME HINDI SPECIFICITY SUBUNIT"/>
    <property type="match status" value="1"/>
</dbReference>
<dbReference type="PANTHER" id="PTHR30408">
    <property type="entry name" value="TYPE-1 RESTRICTION ENZYME ECOKI SPECIFICITY PROTEIN"/>
    <property type="match status" value="1"/>
</dbReference>
<dbReference type="GO" id="GO:0009307">
    <property type="term" value="P:DNA restriction-modification system"/>
    <property type="evidence" value="ECO:0007669"/>
    <property type="project" value="UniProtKB-KW"/>
</dbReference>
<accession>A0A2T5HFB9</accession>
<dbReference type="EMBL" id="QAOI01000032">
    <property type="protein sequence ID" value="PTQ70249.1"/>
    <property type="molecule type" value="Genomic_DNA"/>
</dbReference>
<evidence type="ECO:0000313" key="6">
    <source>
        <dbReference type="Proteomes" id="UP000244128"/>
    </source>
</evidence>
<keyword evidence="3" id="KW-0238">DNA-binding</keyword>
<reference evidence="5 6" key="1">
    <citation type="submission" date="2018-04" db="EMBL/GenBank/DDBJ databases">
        <title>Active sludge and wastewater microbial communities from Klosterneuburg, Austria.</title>
        <authorList>
            <person name="Wagner M."/>
        </authorList>
    </citation>
    <scope>NUCLEOTIDE SEQUENCE [LARGE SCALE GENOMIC DNA]</scope>
    <source>
        <strain evidence="5 6">Nm49</strain>
    </source>
</reference>
<evidence type="ECO:0000313" key="5">
    <source>
        <dbReference type="EMBL" id="PTQ70249.1"/>
    </source>
</evidence>
<organism evidence="5 6">
    <name type="scientific">Nitrosomonas oligotropha</name>
    <dbReference type="NCBI Taxonomy" id="42354"/>
    <lineage>
        <taxon>Bacteria</taxon>
        <taxon>Pseudomonadati</taxon>
        <taxon>Pseudomonadota</taxon>
        <taxon>Betaproteobacteria</taxon>
        <taxon>Nitrosomonadales</taxon>
        <taxon>Nitrosomonadaceae</taxon>
        <taxon>Nitrosomonas</taxon>
    </lineage>
</organism>
<dbReference type="Proteomes" id="UP000244128">
    <property type="component" value="Unassembled WGS sequence"/>
</dbReference>
<dbReference type="InterPro" id="IPR000055">
    <property type="entry name" value="Restrct_endonuc_typeI_TRD"/>
</dbReference>
<evidence type="ECO:0000259" key="4">
    <source>
        <dbReference type="Pfam" id="PF01420"/>
    </source>
</evidence>
<dbReference type="InterPro" id="IPR044946">
    <property type="entry name" value="Restrct_endonuc_typeI_TRD_sf"/>
</dbReference>
<dbReference type="InterPro" id="IPR052021">
    <property type="entry name" value="Type-I_RS_S_subunit"/>
</dbReference>
<dbReference type="AlphaFoldDB" id="A0A2T5HFB9"/>
<dbReference type="SUPFAM" id="SSF116734">
    <property type="entry name" value="DNA methylase specificity domain"/>
    <property type="match status" value="2"/>
</dbReference>
<evidence type="ECO:0000256" key="2">
    <source>
        <dbReference type="ARBA" id="ARBA00022747"/>
    </source>
</evidence>
<evidence type="ECO:0000256" key="1">
    <source>
        <dbReference type="ARBA" id="ARBA00010923"/>
    </source>
</evidence>
<dbReference type="GO" id="GO:0003677">
    <property type="term" value="F:DNA binding"/>
    <property type="evidence" value="ECO:0007669"/>
    <property type="project" value="UniProtKB-KW"/>
</dbReference>
<feature type="domain" description="Type I restriction modification DNA specificity" evidence="4">
    <location>
        <begin position="24"/>
        <end position="186"/>
    </location>
</feature>